<dbReference type="STRING" id="460265.Mnod_0915"/>
<sequence length="89" mass="10257">MKCDMPRDRQPDQAFSLVLASDEGDCAAREWMRANDLISIQDFAAMAGVSVRQVRRWHAAGQGPERVKRSRQKTYRRAHAEAWIEARNK</sequence>
<dbReference type="Proteomes" id="UP000008207">
    <property type="component" value="Chromosome"/>
</dbReference>
<reference evidence="1 2" key="1">
    <citation type="submission" date="2009-01" db="EMBL/GenBank/DDBJ databases">
        <title>Complete sequence of chromosome of Methylobacterium nodulans ORS 2060.</title>
        <authorList>
            <consortium name="US DOE Joint Genome Institute"/>
            <person name="Lucas S."/>
            <person name="Copeland A."/>
            <person name="Lapidus A."/>
            <person name="Glavina del Rio T."/>
            <person name="Dalin E."/>
            <person name="Tice H."/>
            <person name="Bruce D."/>
            <person name="Goodwin L."/>
            <person name="Pitluck S."/>
            <person name="Sims D."/>
            <person name="Brettin T."/>
            <person name="Detter J.C."/>
            <person name="Han C."/>
            <person name="Larimer F."/>
            <person name="Land M."/>
            <person name="Hauser L."/>
            <person name="Kyrpides N."/>
            <person name="Ivanova N."/>
            <person name="Marx C.J."/>
            <person name="Richardson P."/>
        </authorList>
    </citation>
    <scope>NUCLEOTIDE SEQUENCE [LARGE SCALE GENOMIC DNA]</scope>
    <source>
        <strain evidence="2">LMG 21967 / CNCM I-2342 / ORS 2060</strain>
    </source>
</reference>
<organism evidence="1 2">
    <name type="scientific">Methylobacterium nodulans (strain LMG 21967 / CNCM I-2342 / ORS 2060)</name>
    <dbReference type="NCBI Taxonomy" id="460265"/>
    <lineage>
        <taxon>Bacteria</taxon>
        <taxon>Pseudomonadati</taxon>
        <taxon>Pseudomonadota</taxon>
        <taxon>Alphaproteobacteria</taxon>
        <taxon>Hyphomicrobiales</taxon>
        <taxon>Methylobacteriaceae</taxon>
        <taxon>Methylobacterium</taxon>
    </lineage>
</organism>
<keyword evidence="2" id="KW-1185">Reference proteome</keyword>
<proteinExistence type="predicted"/>
<gene>
    <name evidence="1" type="ordered locus">Mnod_0915</name>
</gene>
<dbReference type="HOGENOM" id="CLU_2451193_0_0_5"/>
<evidence type="ECO:0000313" key="1">
    <source>
        <dbReference type="EMBL" id="ACL55934.1"/>
    </source>
</evidence>
<protein>
    <submittedName>
        <fullName evidence="1">Regulatory protein MerR</fullName>
    </submittedName>
</protein>
<accession>B8IGN4</accession>
<dbReference type="InterPro" id="IPR036388">
    <property type="entry name" value="WH-like_DNA-bd_sf"/>
</dbReference>
<dbReference type="SUPFAM" id="SSF46955">
    <property type="entry name" value="Putative DNA-binding domain"/>
    <property type="match status" value="1"/>
</dbReference>
<name>B8IGN4_METNO</name>
<dbReference type="KEGG" id="mno:Mnod_0915"/>
<dbReference type="AlphaFoldDB" id="B8IGN4"/>
<dbReference type="EMBL" id="CP001349">
    <property type="protein sequence ID" value="ACL55934.1"/>
    <property type="molecule type" value="Genomic_DNA"/>
</dbReference>
<evidence type="ECO:0000313" key="2">
    <source>
        <dbReference type="Proteomes" id="UP000008207"/>
    </source>
</evidence>
<dbReference type="Gene3D" id="1.10.10.10">
    <property type="entry name" value="Winged helix-like DNA-binding domain superfamily/Winged helix DNA-binding domain"/>
    <property type="match status" value="1"/>
</dbReference>
<dbReference type="InterPro" id="IPR009061">
    <property type="entry name" value="DNA-bd_dom_put_sf"/>
</dbReference>